<organism evidence="2 3">
    <name type="scientific">Stenomitos frigidus ULC18</name>
    <dbReference type="NCBI Taxonomy" id="2107698"/>
    <lineage>
        <taxon>Bacteria</taxon>
        <taxon>Bacillati</taxon>
        <taxon>Cyanobacteriota</taxon>
        <taxon>Cyanophyceae</taxon>
        <taxon>Leptolyngbyales</taxon>
        <taxon>Leptolyngbyaceae</taxon>
        <taxon>Stenomitos</taxon>
    </lineage>
</organism>
<evidence type="ECO:0000313" key="3">
    <source>
        <dbReference type="Proteomes" id="UP000239576"/>
    </source>
</evidence>
<sequence length="909" mass="96861">MSLRSRFNLSRLAIDYPWLTLGFWIAVSVAGLLAFSSLKYALFPDITFPVVVVNASAELTTAQATETKLTQPLEQALQKLEAEGLSGVRSSTYPGRAIVSLSFDVGTNLEQSVKRVDATLKPLKLPNGATYKITPVNLNESAVASYAIESKTQTLSRLTTVTQERILPTITQVPGVLKVNLLGVPVGAPVKTPPSKPNAAEQVALDAGSSAVRFNGREALSFEVVKRSDANTLDVVKVVDQAVVTLRSQLPDVQLTLAATQADYIREATDSTVDALGLAIALSVIVIFPFLWNWKATLISALAIPTSLFGTFIVMALFGFNLETITLLALALVVGIIVDDAIVDVENIARHLDEGGKSPRQAAIEATDEIGLTVTAATLTIAAVFLPVGLMQGVVGQFFRPFGITVSAAVIISLLVARTLSPLLAVYWLRPRRNHPTTHSWTGFVQVYWTLLRWSLNHRGIVIGIALLSFVAGLALIPIIPKGFIPKLDRGEFNITYTAPLPLAAQAQAAQAQAAQQAQATGSNVTGGNAATLPPGVDPAALAAQAPPVNPIADSLETAKKLEAFVLKSPEVETVFTTVGTRQQPNKGILYVKLKKGHTVHTAALQDQFRQQLPVIKGVTTSIEDIQFVDTGGEKPLQIALVGDDSLVLSQTAKTIKQRLEKLPGFADVTTTGNANTKDNIFEIERWNARRVAYVSANLRQDIALGTATDRVVAITNEVKPAAVTLDLGGDSARVGEIFSSFGVTLGLAVISILVVLLLLFRSWTDPFVIVLSLPLSIVGALLASLLTRSDFGMISVIGIIFLLGLANKNAILLVDYINQLRRSGLSRTDAILKAAPVRLRPILMTTAATILGMLPIALGLGAGAELRAPMAIAIIGGLITSTLLSLIVVPVIYALLDDLRLRLTGRKG</sequence>
<feature type="transmembrane region" description="Helical" evidence="1">
    <location>
        <begin position="275"/>
        <end position="292"/>
    </location>
</feature>
<keyword evidence="1" id="KW-0812">Transmembrane</keyword>
<reference evidence="2 3" key="2">
    <citation type="submission" date="2018-03" db="EMBL/GenBank/DDBJ databases">
        <title>The ancient ancestry and fast evolution of plastids.</title>
        <authorList>
            <person name="Moore K.R."/>
            <person name="Magnabosco C."/>
            <person name="Momper L."/>
            <person name="Gold D.A."/>
            <person name="Bosak T."/>
            <person name="Fournier G.P."/>
        </authorList>
    </citation>
    <scope>NUCLEOTIDE SEQUENCE [LARGE SCALE GENOMIC DNA]</scope>
    <source>
        <strain evidence="2 3">ULC18</strain>
    </source>
</reference>
<dbReference type="PANTHER" id="PTHR32063">
    <property type="match status" value="1"/>
</dbReference>
<dbReference type="GO" id="GO:0005886">
    <property type="term" value="C:plasma membrane"/>
    <property type="evidence" value="ECO:0007669"/>
    <property type="project" value="TreeGrafter"/>
</dbReference>
<dbReference type="InterPro" id="IPR001036">
    <property type="entry name" value="Acrflvin-R"/>
</dbReference>
<feature type="transmembrane region" description="Helical" evidence="1">
    <location>
        <begin position="370"/>
        <end position="390"/>
    </location>
</feature>
<keyword evidence="3" id="KW-1185">Reference proteome</keyword>
<keyword evidence="1" id="KW-0472">Membrane</keyword>
<evidence type="ECO:0000313" key="2">
    <source>
        <dbReference type="EMBL" id="PSB30675.1"/>
    </source>
</evidence>
<dbReference type="SUPFAM" id="SSF82866">
    <property type="entry name" value="Multidrug efflux transporter AcrB transmembrane domain"/>
    <property type="match status" value="2"/>
</dbReference>
<dbReference type="Pfam" id="PF00873">
    <property type="entry name" value="ACR_tran"/>
    <property type="match status" value="4"/>
</dbReference>
<dbReference type="Gene3D" id="3.30.70.1320">
    <property type="entry name" value="Multidrug efflux transporter AcrB pore domain like"/>
    <property type="match status" value="2"/>
</dbReference>
<feature type="transmembrane region" description="Helical" evidence="1">
    <location>
        <begin position="461"/>
        <end position="480"/>
    </location>
</feature>
<feature type="transmembrane region" description="Helical" evidence="1">
    <location>
        <begin position="21"/>
        <end position="42"/>
    </location>
</feature>
<dbReference type="EMBL" id="PVWK01000049">
    <property type="protein sequence ID" value="PSB30675.1"/>
    <property type="molecule type" value="Genomic_DNA"/>
</dbReference>
<keyword evidence="1" id="KW-1133">Transmembrane helix</keyword>
<dbReference type="GO" id="GO:0042910">
    <property type="term" value="F:xenobiotic transmembrane transporter activity"/>
    <property type="evidence" value="ECO:0007669"/>
    <property type="project" value="TreeGrafter"/>
</dbReference>
<name>A0A2T1EDA0_9CYAN</name>
<feature type="transmembrane region" description="Helical" evidence="1">
    <location>
        <begin position="843"/>
        <end position="865"/>
    </location>
</feature>
<feature type="transmembrane region" description="Helical" evidence="1">
    <location>
        <begin position="793"/>
        <end position="818"/>
    </location>
</feature>
<dbReference type="Proteomes" id="UP000239576">
    <property type="component" value="Unassembled WGS sequence"/>
</dbReference>
<dbReference type="Gene3D" id="3.30.70.1440">
    <property type="entry name" value="Multidrug efflux transporter AcrB pore domain"/>
    <property type="match status" value="2"/>
</dbReference>
<feature type="transmembrane region" description="Helical" evidence="1">
    <location>
        <begin position="402"/>
        <end position="429"/>
    </location>
</feature>
<gene>
    <name evidence="2" type="ORF">C7B82_08365</name>
</gene>
<protein>
    <submittedName>
        <fullName evidence="2">Cation transporter</fullName>
    </submittedName>
</protein>
<evidence type="ECO:0000256" key="1">
    <source>
        <dbReference type="SAM" id="Phobius"/>
    </source>
</evidence>
<reference evidence="3" key="1">
    <citation type="submission" date="2018-02" db="EMBL/GenBank/DDBJ databases">
        <authorList>
            <person name="Moore K."/>
            <person name="Momper L."/>
        </authorList>
    </citation>
    <scope>NUCLEOTIDE SEQUENCE [LARGE SCALE GENOMIC DNA]</scope>
    <source>
        <strain evidence="3">ULC18</strain>
    </source>
</reference>
<dbReference type="OrthoDB" id="9791035at2"/>
<dbReference type="PANTHER" id="PTHR32063:SF0">
    <property type="entry name" value="SWARMING MOTILITY PROTEIN SWRC"/>
    <property type="match status" value="1"/>
</dbReference>
<dbReference type="Gene3D" id="1.20.1640.10">
    <property type="entry name" value="Multidrug efflux transporter AcrB transmembrane domain"/>
    <property type="match status" value="4"/>
</dbReference>
<dbReference type="AlphaFoldDB" id="A0A2T1EDA0"/>
<dbReference type="RefSeq" id="WP_106255848.1">
    <property type="nucleotide sequence ID" value="NZ_CAWNSW010000047.1"/>
</dbReference>
<feature type="transmembrane region" description="Helical" evidence="1">
    <location>
        <begin position="768"/>
        <end position="787"/>
    </location>
</feature>
<comment type="caution">
    <text evidence="2">The sequence shown here is derived from an EMBL/GenBank/DDBJ whole genome shotgun (WGS) entry which is preliminary data.</text>
</comment>
<dbReference type="SUPFAM" id="SSF82693">
    <property type="entry name" value="Multidrug efflux transporter AcrB pore domain, PN1, PN2, PC1 and PC2 subdomains"/>
    <property type="match status" value="2"/>
</dbReference>
<proteinExistence type="predicted"/>
<feature type="transmembrane region" description="Helical" evidence="1">
    <location>
        <begin position="738"/>
        <end position="761"/>
    </location>
</feature>
<feature type="transmembrane region" description="Helical" evidence="1">
    <location>
        <begin position="871"/>
        <end position="897"/>
    </location>
</feature>
<accession>A0A2T1EDA0</accession>
<dbReference type="Gene3D" id="3.30.70.1430">
    <property type="entry name" value="Multidrug efflux transporter AcrB pore domain"/>
    <property type="match status" value="3"/>
</dbReference>